<keyword evidence="7" id="KW-0472">Membrane</keyword>
<sequence>MGALDRALTIVITATLTSAVWFLAGGTIVDRLRGGHAGWSLVGARAVPARPAARPAPEASAPGAVAVRSGSLVIPVAGTTSGELVDTFNAPRGGGTRTHEALDILAPEGTPVLAAAPGRVEKLFWSDAGGKTIYVRSADGRTIYYYAHLVDYAPGLAENQIVTAGQRLGGVGVTGNADPAVPHLHFQILRTTPAAKWWADATPVNPYPLLTKR</sequence>
<evidence type="ECO:0000256" key="6">
    <source>
        <dbReference type="ARBA" id="ARBA00023049"/>
    </source>
</evidence>
<comment type="caution">
    <text evidence="9">The sequence shown here is derived from an EMBL/GenBank/DDBJ whole genome shotgun (WGS) entry which is preliminary data.</text>
</comment>
<feature type="domain" description="M23ase beta-sheet core" evidence="8">
    <location>
        <begin position="98"/>
        <end position="191"/>
    </location>
</feature>
<gene>
    <name evidence="9" type="ORF">GRI40_01820</name>
</gene>
<dbReference type="Pfam" id="PF01551">
    <property type="entry name" value="Peptidase_M23"/>
    <property type="match status" value="1"/>
</dbReference>
<dbReference type="InterPro" id="IPR016047">
    <property type="entry name" value="M23ase_b-sheet_dom"/>
</dbReference>
<evidence type="ECO:0000256" key="1">
    <source>
        <dbReference type="ARBA" id="ARBA00001947"/>
    </source>
</evidence>
<dbReference type="SUPFAM" id="SSF51261">
    <property type="entry name" value="Duplicated hybrid motif"/>
    <property type="match status" value="1"/>
</dbReference>
<accession>A0A6I4TCT2</accession>
<evidence type="ECO:0000256" key="3">
    <source>
        <dbReference type="ARBA" id="ARBA00022723"/>
    </source>
</evidence>
<evidence type="ECO:0000256" key="2">
    <source>
        <dbReference type="ARBA" id="ARBA00022670"/>
    </source>
</evidence>
<keyword evidence="2" id="KW-0645">Protease</keyword>
<evidence type="ECO:0000256" key="7">
    <source>
        <dbReference type="SAM" id="Phobius"/>
    </source>
</evidence>
<organism evidence="9 10">
    <name type="scientific">Tsuneonella aeria</name>
    <dbReference type="NCBI Taxonomy" id="1837929"/>
    <lineage>
        <taxon>Bacteria</taxon>
        <taxon>Pseudomonadati</taxon>
        <taxon>Pseudomonadota</taxon>
        <taxon>Alphaproteobacteria</taxon>
        <taxon>Sphingomonadales</taxon>
        <taxon>Erythrobacteraceae</taxon>
        <taxon>Tsuneonella</taxon>
    </lineage>
</organism>
<feature type="transmembrane region" description="Helical" evidence="7">
    <location>
        <begin position="6"/>
        <end position="24"/>
    </location>
</feature>
<keyword evidence="3" id="KW-0479">Metal-binding</keyword>
<dbReference type="CDD" id="cd12797">
    <property type="entry name" value="M23_peptidase"/>
    <property type="match status" value="1"/>
</dbReference>
<dbReference type="AlphaFoldDB" id="A0A6I4TCT2"/>
<dbReference type="PANTHER" id="PTHR21666:SF288">
    <property type="entry name" value="CELL DIVISION PROTEIN YTFB"/>
    <property type="match status" value="1"/>
</dbReference>
<evidence type="ECO:0000259" key="8">
    <source>
        <dbReference type="Pfam" id="PF01551"/>
    </source>
</evidence>
<dbReference type="Proteomes" id="UP000439522">
    <property type="component" value="Unassembled WGS sequence"/>
</dbReference>
<keyword evidence="5" id="KW-0862">Zinc</keyword>
<dbReference type="GO" id="GO:0006508">
    <property type="term" value="P:proteolysis"/>
    <property type="evidence" value="ECO:0007669"/>
    <property type="project" value="UniProtKB-KW"/>
</dbReference>
<keyword evidence="4" id="KW-0378">Hydrolase</keyword>
<keyword evidence="6" id="KW-0482">Metalloprotease</keyword>
<keyword evidence="7" id="KW-0812">Transmembrane</keyword>
<dbReference type="InterPro" id="IPR050570">
    <property type="entry name" value="Cell_wall_metabolism_enzyme"/>
</dbReference>
<keyword evidence="10" id="KW-1185">Reference proteome</keyword>
<dbReference type="RefSeq" id="WP_160609762.1">
    <property type="nucleotide sequence ID" value="NZ_WTZA01000001.1"/>
</dbReference>
<proteinExistence type="predicted"/>
<evidence type="ECO:0000313" key="10">
    <source>
        <dbReference type="Proteomes" id="UP000439522"/>
    </source>
</evidence>
<name>A0A6I4TCT2_9SPHN</name>
<dbReference type="EMBL" id="WTZA01000001">
    <property type="protein sequence ID" value="MXO73960.1"/>
    <property type="molecule type" value="Genomic_DNA"/>
</dbReference>
<dbReference type="PANTHER" id="PTHR21666">
    <property type="entry name" value="PEPTIDASE-RELATED"/>
    <property type="match status" value="1"/>
</dbReference>
<dbReference type="OrthoDB" id="9800107at2"/>
<protein>
    <submittedName>
        <fullName evidence="9">Peptidoglycan DD-metalloendopeptidase family protein</fullName>
    </submittedName>
</protein>
<dbReference type="InterPro" id="IPR011055">
    <property type="entry name" value="Dup_hybrid_motif"/>
</dbReference>
<evidence type="ECO:0000313" key="9">
    <source>
        <dbReference type="EMBL" id="MXO73960.1"/>
    </source>
</evidence>
<comment type="cofactor">
    <cofactor evidence="1">
        <name>Zn(2+)</name>
        <dbReference type="ChEBI" id="CHEBI:29105"/>
    </cofactor>
</comment>
<dbReference type="Gene3D" id="2.70.70.10">
    <property type="entry name" value="Glucose Permease (Domain IIA)"/>
    <property type="match status" value="1"/>
</dbReference>
<dbReference type="GO" id="GO:0046872">
    <property type="term" value="F:metal ion binding"/>
    <property type="evidence" value="ECO:0007669"/>
    <property type="project" value="UniProtKB-KW"/>
</dbReference>
<evidence type="ECO:0000256" key="5">
    <source>
        <dbReference type="ARBA" id="ARBA00022833"/>
    </source>
</evidence>
<reference evidence="9 10" key="1">
    <citation type="submission" date="2019-12" db="EMBL/GenBank/DDBJ databases">
        <title>Genomic-based taxomic classification of the family Erythrobacteraceae.</title>
        <authorList>
            <person name="Xu L."/>
        </authorList>
    </citation>
    <scope>NUCLEOTIDE SEQUENCE [LARGE SCALE GENOMIC DNA]</scope>
    <source>
        <strain evidence="9 10">100921-2</strain>
    </source>
</reference>
<keyword evidence="7" id="KW-1133">Transmembrane helix</keyword>
<evidence type="ECO:0000256" key="4">
    <source>
        <dbReference type="ARBA" id="ARBA00022801"/>
    </source>
</evidence>
<dbReference type="GO" id="GO:0004222">
    <property type="term" value="F:metalloendopeptidase activity"/>
    <property type="evidence" value="ECO:0007669"/>
    <property type="project" value="TreeGrafter"/>
</dbReference>